<dbReference type="Proteomes" id="UP001327093">
    <property type="component" value="Unassembled WGS sequence"/>
</dbReference>
<dbReference type="PANTHER" id="PTHR43355">
    <property type="entry name" value="FLAVIN REDUCTASE (NADPH)"/>
    <property type="match status" value="1"/>
</dbReference>
<accession>A0ABU6AJJ0</accession>
<dbReference type="RefSeq" id="WP_324269149.1">
    <property type="nucleotide sequence ID" value="NZ_JAWLNX010000032.1"/>
</dbReference>
<dbReference type="SUPFAM" id="SSF51735">
    <property type="entry name" value="NAD(P)-binding Rossmann-fold domains"/>
    <property type="match status" value="1"/>
</dbReference>
<evidence type="ECO:0000259" key="1">
    <source>
        <dbReference type="Pfam" id="PF13460"/>
    </source>
</evidence>
<evidence type="ECO:0000313" key="3">
    <source>
        <dbReference type="Proteomes" id="UP001327093"/>
    </source>
</evidence>
<dbReference type="Gene3D" id="3.40.50.720">
    <property type="entry name" value="NAD(P)-binding Rossmann-like Domain"/>
    <property type="match status" value="1"/>
</dbReference>
<evidence type="ECO:0000313" key="2">
    <source>
        <dbReference type="EMBL" id="MEB3371723.1"/>
    </source>
</evidence>
<dbReference type="PANTHER" id="PTHR43355:SF2">
    <property type="entry name" value="FLAVIN REDUCTASE (NADPH)"/>
    <property type="match status" value="1"/>
</dbReference>
<comment type="caution">
    <text evidence="2">The sequence shown here is derived from an EMBL/GenBank/DDBJ whole genome shotgun (WGS) entry which is preliminary data.</text>
</comment>
<feature type="domain" description="NAD(P)-binding" evidence="1">
    <location>
        <begin position="11"/>
        <end position="180"/>
    </location>
</feature>
<protein>
    <submittedName>
        <fullName evidence="2">NAD(P)H-binding protein</fullName>
    </submittedName>
</protein>
<sequence>MDDLPLAVNLPEHDRDVPGKEAITTGNVLETMSVTKVAEEHDVVISAVGGGNGAAHQATIKPSAIALVEAMRALGDKAPRLISVGGAGSLKTTQGQQVWDAPDLPENLLQIMHAHGDALDYYRTVTDVDWTNISPAAHIAPGKRTGAYRSALDSLVTDESGNSSISTEDFAVAVIDEVERPQHNQRLFTVAH</sequence>
<dbReference type="InterPro" id="IPR016040">
    <property type="entry name" value="NAD(P)-bd_dom"/>
</dbReference>
<dbReference type="InterPro" id="IPR051606">
    <property type="entry name" value="Polyketide_Oxido-like"/>
</dbReference>
<organism evidence="2 3">
    <name type="scientific">Saccharopolyspora mangrovi</name>
    <dbReference type="NCBI Taxonomy" id="3082379"/>
    <lineage>
        <taxon>Bacteria</taxon>
        <taxon>Bacillati</taxon>
        <taxon>Actinomycetota</taxon>
        <taxon>Actinomycetes</taxon>
        <taxon>Pseudonocardiales</taxon>
        <taxon>Pseudonocardiaceae</taxon>
        <taxon>Saccharopolyspora</taxon>
    </lineage>
</organism>
<gene>
    <name evidence="2" type="ORF">R4I43_30410</name>
</gene>
<name>A0ABU6AJJ0_9PSEU</name>
<reference evidence="2 3" key="1">
    <citation type="submission" date="2023-10" db="EMBL/GenBank/DDBJ databases">
        <title>Saccharopolyspora sp. nov., isolated from mangrove soil.</title>
        <authorList>
            <person name="Lu Y."/>
            <person name="Liu W."/>
        </authorList>
    </citation>
    <scope>NUCLEOTIDE SEQUENCE [LARGE SCALE GENOMIC DNA]</scope>
    <source>
        <strain evidence="2 3">S2-29</strain>
    </source>
</reference>
<dbReference type="Pfam" id="PF13460">
    <property type="entry name" value="NAD_binding_10"/>
    <property type="match status" value="1"/>
</dbReference>
<dbReference type="InterPro" id="IPR036291">
    <property type="entry name" value="NAD(P)-bd_dom_sf"/>
</dbReference>
<dbReference type="EMBL" id="JAWLNX010000032">
    <property type="protein sequence ID" value="MEB3371723.1"/>
    <property type="molecule type" value="Genomic_DNA"/>
</dbReference>
<proteinExistence type="predicted"/>
<keyword evidence="3" id="KW-1185">Reference proteome</keyword>